<dbReference type="PANTHER" id="PTHR42781:SF4">
    <property type="entry name" value="SPERMIDINE_PUTRESCINE IMPORT ATP-BINDING PROTEIN POTA"/>
    <property type="match status" value="1"/>
</dbReference>
<dbReference type="GO" id="GO:0016887">
    <property type="term" value="F:ATP hydrolysis activity"/>
    <property type="evidence" value="ECO:0007669"/>
    <property type="project" value="InterPro"/>
</dbReference>
<feature type="non-terminal residue" evidence="3">
    <location>
        <position position="1"/>
    </location>
</feature>
<dbReference type="InterPro" id="IPR027417">
    <property type="entry name" value="P-loop_NTPase"/>
</dbReference>
<dbReference type="EMBL" id="LAZR01045484">
    <property type="protein sequence ID" value="KKK98763.1"/>
    <property type="molecule type" value="Genomic_DNA"/>
</dbReference>
<dbReference type="InterPro" id="IPR003439">
    <property type="entry name" value="ABC_transporter-like_ATP-bd"/>
</dbReference>
<keyword evidence="1" id="KW-0813">Transport</keyword>
<dbReference type="GO" id="GO:0005524">
    <property type="term" value="F:ATP binding"/>
    <property type="evidence" value="ECO:0007669"/>
    <property type="project" value="InterPro"/>
</dbReference>
<evidence type="ECO:0000259" key="2">
    <source>
        <dbReference type="Pfam" id="PF00005"/>
    </source>
</evidence>
<accession>A0A0F8ZY32</accession>
<dbReference type="Gene3D" id="3.40.50.300">
    <property type="entry name" value="P-loop containing nucleotide triphosphate hydrolases"/>
    <property type="match status" value="1"/>
</dbReference>
<dbReference type="AlphaFoldDB" id="A0A0F8ZY32"/>
<feature type="domain" description="ABC transporter" evidence="2">
    <location>
        <begin position="4"/>
        <end position="72"/>
    </location>
</feature>
<name>A0A0F8ZY32_9ZZZZ</name>
<gene>
    <name evidence="3" type="ORF">LCGC14_2639510</name>
</gene>
<protein>
    <recommendedName>
        <fullName evidence="2">ABC transporter domain-containing protein</fullName>
    </recommendedName>
</protein>
<organism evidence="3">
    <name type="scientific">marine sediment metagenome</name>
    <dbReference type="NCBI Taxonomy" id="412755"/>
    <lineage>
        <taxon>unclassified sequences</taxon>
        <taxon>metagenomes</taxon>
        <taxon>ecological metagenomes</taxon>
    </lineage>
</organism>
<dbReference type="Pfam" id="PF00005">
    <property type="entry name" value="ABC_tran"/>
    <property type="match status" value="1"/>
</dbReference>
<evidence type="ECO:0000313" key="3">
    <source>
        <dbReference type="EMBL" id="KKK98763.1"/>
    </source>
</evidence>
<dbReference type="SUPFAM" id="SSF52540">
    <property type="entry name" value="P-loop containing nucleoside triphosphate hydrolases"/>
    <property type="match status" value="1"/>
</dbReference>
<reference evidence="3" key="1">
    <citation type="journal article" date="2015" name="Nature">
        <title>Complex archaea that bridge the gap between prokaryotes and eukaryotes.</title>
        <authorList>
            <person name="Spang A."/>
            <person name="Saw J.H."/>
            <person name="Jorgensen S.L."/>
            <person name="Zaremba-Niedzwiedzka K."/>
            <person name="Martijn J."/>
            <person name="Lind A.E."/>
            <person name="van Eijk R."/>
            <person name="Schleper C."/>
            <person name="Guy L."/>
            <person name="Ettema T.J."/>
        </authorList>
    </citation>
    <scope>NUCLEOTIDE SEQUENCE</scope>
</reference>
<dbReference type="InterPro" id="IPR050093">
    <property type="entry name" value="ABC_SmlMolc_Importer"/>
</dbReference>
<comment type="caution">
    <text evidence="3">The sequence shown here is derived from an EMBL/GenBank/DDBJ whole genome shotgun (WGS) entry which is preliminary data.</text>
</comment>
<dbReference type="PANTHER" id="PTHR42781">
    <property type="entry name" value="SPERMIDINE/PUTRESCINE IMPORT ATP-BINDING PROTEIN POTA"/>
    <property type="match status" value="1"/>
</dbReference>
<evidence type="ECO:0000256" key="1">
    <source>
        <dbReference type="ARBA" id="ARBA00022448"/>
    </source>
</evidence>
<proteinExistence type="predicted"/>
<sequence length="127" mass="14210">NRSVYENIAMGLRWRQLGTHEASQRVGEVVKLLEIDFLDRQARELSRGQAQRTALARALVVRPEILLLDEPLSALDANIRAKLLTKLRSTATEAGRSSIYVTHDEVEAELIADKRLTLIGGKINHSI</sequence>